<gene>
    <name evidence="2" type="ORF">KK1_000461</name>
</gene>
<evidence type="ECO:0000256" key="1">
    <source>
        <dbReference type="SAM" id="Phobius"/>
    </source>
</evidence>
<keyword evidence="1" id="KW-1133">Transmembrane helix</keyword>
<dbReference type="Gramene" id="C.cajan_00445.t">
    <property type="protein sequence ID" value="C.cajan_00445.t.cds1"/>
    <property type="gene ID" value="C.cajan_00445"/>
</dbReference>
<sequence>MFDSTQWKSSMLAKTKDGKLVEQLVADKDYLKLVTNCLKGTFPQIKVLRLVDSYKKPAAGFIYKEMNRATKIQTNYSGIIKRYISLPLFYVIFIGLVS</sequence>
<proteinExistence type="predicted"/>
<keyword evidence="1" id="KW-0812">Transmembrane</keyword>
<reference evidence="2 3" key="1">
    <citation type="journal article" date="2012" name="Nat. Biotechnol.">
        <title>Draft genome sequence of pigeonpea (Cajanus cajan), an orphan legume crop of resource-poor farmers.</title>
        <authorList>
            <person name="Varshney R.K."/>
            <person name="Chen W."/>
            <person name="Li Y."/>
            <person name="Bharti A.K."/>
            <person name="Saxena R.K."/>
            <person name="Schlueter J.A."/>
            <person name="Donoghue M.T."/>
            <person name="Azam S."/>
            <person name="Fan G."/>
            <person name="Whaley A.M."/>
            <person name="Farmer A.D."/>
            <person name="Sheridan J."/>
            <person name="Iwata A."/>
            <person name="Tuteja R."/>
            <person name="Penmetsa R.V."/>
            <person name="Wu W."/>
            <person name="Upadhyaya H.D."/>
            <person name="Yang S.P."/>
            <person name="Shah T."/>
            <person name="Saxena K.B."/>
            <person name="Michael T."/>
            <person name="McCombie W.R."/>
            <person name="Yang B."/>
            <person name="Zhang G."/>
            <person name="Yang H."/>
            <person name="Wang J."/>
            <person name="Spillane C."/>
            <person name="Cook D.R."/>
            <person name="May G.D."/>
            <person name="Xu X."/>
            <person name="Jackson S.A."/>
        </authorList>
    </citation>
    <scope>NUCLEOTIDE SEQUENCE [LARGE SCALE GENOMIC DNA]</scope>
    <source>
        <strain evidence="3">cv. Asha</strain>
    </source>
</reference>
<accession>A0A151SHL9</accession>
<feature type="transmembrane region" description="Helical" evidence="1">
    <location>
        <begin position="79"/>
        <end position="97"/>
    </location>
</feature>
<dbReference type="Proteomes" id="UP000075243">
    <property type="component" value="Chromosome 11"/>
</dbReference>
<keyword evidence="1" id="KW-0472">Membrane</keyword>
<dbReference type="AlphaFoldDB" id="A0A151SHL9"/>
<protein>
    <submittedName>
        <fullName evidence="2">Uncharacterized protein</fullName>
    </submittedName>
</protein>
<dbReference type="EMBL" id="CM003613">
    <property type="protein sequence ID" value="KYP54279.1"/>
    <property type="molecule type" value="Genomic_DNA"/>
</dbReference>
<evidence type="ECO:0000313" key="2">
    <source>
        <dbReference type="EMBL" id="KYP54279.1"/>
    </source>
</evidence>
<organism evidence="2 3">
    <name type="scientific">Cajanus cajan</name>
    <name type="common">Pigeon pea</name>
    <name type="synonym">Cajanus indicus</name>
    <dbReference type="NCBI Taxonomy" id="3821"/>
    <lineage>
        <taxon>Eukaryota</taxon>
        <taxon>Viridiplantae</taxon>
        <taxon>Streptophyta</taxon>
        <taxon>Embryophyta</taxon>
        <taxon>Tracheophyta</taxon>
        <taxon>Spermatophyta</taxon>
        <taxon>Magnoliopsida</taxon>
        <taxon>eudicotyledons</taxon>
        <taxon>Gunneridae</taxon>
        <taxon>Pentapetalae</taxon>
        <taxon>rosids</taxon>
        <taxon>fabids</taxon>
        <taxon>Fabales</taxon>
        <taxon>Fabaceae</taxon>
        <taxon>Papilionoideae</taxon>
        <taxon>50 kb inversion clade</taxon>
        <taxon>NPAAA clade</taxon>
        <taxon>indigoferoid/millettioid clade</taxon>
        <taxon>Phaseoleae</taxon>
        <taxon>Cajanus</taxon>
    </lineage>
</organism>
<keyword evidence="3" id="KW-1185">Reference proteome</keyword>
<name>A0A151SHL9_CAJCA</name>
<evidence type="ECO:0000313" key="3">
    <source>
        <dbReference type="Proteomes" id="UP000075243"/>
    </source>
</evidence>